<evidence type="ECO:0000256" key="1">
    <source>
        <dbReference type="SAM" id="Phobius"/>
    </source>
</evidence>
<feature type="transmembrane region" description="Helical" evidence="1">
    <location>
        <begin position="5"/>
        <end position="25"/>
    </location>
</feature>
<dbReference type="EMBL" id="WHUT02000006">
    <property type="protein sequence ID" value="NUB44938.1"/>
    <property type="molecule type" value="Genomic_DNA"/>
</dbReference>
<keyword evidence="3" id="KW-1185">Reference proteome</keyword>
<sequence>MTLVVVYGGIISGILGAVCAIYAGSGALGTALAYSLGGVLGVIVLLTLCLLREARTPCVPPRQVVTR</sequence>
<keyword evidence="1" id="KW-1133">Transmembrane helix</keyword>
<feature type="transmembrane region" description="Helical" evidence="1">
    <location>
        <begin position="31"/>
        <end position="51"/>
    </location>
</feature>
<dbReference type="AlphaFoldDB" id="A0A8X8GZV6"/>
<keyword evidence="1" id="KW-0812">Transmembrane</keyword>
<gene>
    <name evidence="2" type="ORF">GEU84_011120</name>
</gene>
<organism evidence="2 3">
    <name type="scientific">Fertoeibacter niger</name>
    <dbReference type="NCBI Taxonomy" id="2656921"/>
    <lineage>
        <taxon>Bacteria</taxon>
        <taxon>Pseudomonadati</taxon>
        <taxon>Pseudomonadota</taxon>
        <taxon>Alphaproteobacteria</taxon>
        <taxon>Rhodobacterales</taxon>
        <taxon>Paracoccaceae</taxon>
        <taxon>Fertoeibacter</taxon>
    </lineage>
</organism>
<proteinExistence type="predicted"/>
<accession>A0A8X8GZV6</accession>
<protein>
    <submittedName>
        <fullName evidence="2">Uncharacterized protein</fullName>
    </submittedName>
</protein>
<comment type="caution">
    <text evidence="2">The sequence shown here is derived from an EMBL/GenBank/DDBJ whole genome shotgun (WGS) entry which is preliminary data.</text>
</comment>
<dbReference type="RefSeq" id="WP_152825365.1">
    <property type="nucleotide sequence ID" value="NZ_WHUT02000006.1"/>
</dbReference>
<evidence type="ECO:0000313" key="3">
    <source>
        <dbReference type="Proteomes" id="UP000484076"/>
    </source>
</evidence>
<dbReference type="Proteomes" id="UP000484076">
    <property type="component" value="Unassembled WGS sequence"/>
</dbReference>
<name>A0A8X8GZV6_9RHOB</name>
<evidence type="ECO:0000313" key="2">
    <source>
        <dbReference type="EMBL" id="NUB44938.1"/>
    </source>
</evidence>
<keyword evidence="1" id="KW-0472">Membrane</keyword>
<reference evidence="2" key="1">
    <citation type="submission" date="2020-05" db="EMBL/GenBank/DDBJ databases">
        <title>Fertoebacter nigrum gen. nov., sp. nov., a new member of the family Rhodobacteraceae.</title>
        <authorList>
            <person name="Szuroczki S."/>
            <person name="Abbaszade G."/>
            <person name="Buni D."/>
            <person name="Schumann P."/>
            <person name="Toth E."/>
        </authorList>
    </citation>
    <scope>NUCLEOTIDE SEQUENCE</scope>
    <source>
        <strain evidence="2">RG-N-1a</strain>
    </source>
</reference>